<dbReference type="InterPro" id="IPR013025">
    <property type="entry name" value="Ribosomal_uL23-like"/>
</dbReference>
<comment type="subunit">
    <text evidence="4">Part of the 50S ribosomal subunit. Contacts protein L29, and trigger factor when it is bound to the ribosome.</text>
</comment>
<dbReference type="HAMAP" id="MF_01369_B">
    <property type="entry name" value="Ribosomal_uL23_B"/>
    <property type="match status" value="1"/>
</dbReference>
<proteinExistence type="inferred from homology"/>
<dbReference type="AlphaFoldDB" id="A0A0G1TG95"/>
<accession>A0A0G1TG95</accession>
<dbReference type="Pfam" id="PF00276">
    <property type="entry name" value="Ribosomal_L23"/>
    <property type="match status" value="1"/>
</dbReference>
<dbReference type="EMBL" id="LCOQ01000009">
    <property type="protein sequence ID" value="KKU80799.1"/>
    <property type="molecule type" value="Genomic_DNA"/>
</dbReference>
<dbReference type="InterPro" id="IPR012678">
    <property type="entry name" value="Ribosomal_uL23/eL15/eS24_sf"/>
</dbReference>
<dbReference type="GO" id="GO:1990904">
    <property type="term" value="C:ribonucleoprotein complex"/>
    <property type="evidence" value="ECO:0007669"/>
    <property type="project" value="UniProtKB-KW"/>
</dbReference>
<keyword evidence="3 4" id="KW-0687">Ribonucleoprotein</keyword>
<protein>
    <recommendedName>
        <fullName evidence="4">Large ribosomal subunit protein uL23</fullName>
    </recommendedName>
</protein>
<dbReference type="GO" id="GO:0003735">
    <property type="term" value="F:structural constituent of ribosome"/>
    <property type="evidence" value="ECO:0007669"/>
    <property type="project" value="InterPro"/>
</dbReference>
<dbReference type="NCBIfam" id="NF004363">
    <property type="entry name" value="PRK05738.2-4"/>
    <property type="match status" value="1"/>
</dbReference>
<evidence type="ECO:0000256" key="1">
    <source>
        <dbReference type="ARBA" id="ARBA00006700"/>
    </source>
</evidence>
<comment type="similarity">
    <text evidence="1 4">Belongs to the universal ribosomal protein uL23 family.</text>
</comment>
<sequence>MNQTVRRPLITEKSLSQAAKGWYTFAVTEAARKQDIAREIGQLYNVNVTDVRTASMHGKERRAGKKMKRVAKSDWKKAVVHLVKGQTIAAFEVTQEAEKK</sequence>
<dbReference type="PANTHER" id="PTHR12059:SF5">
    <property type="entry name" value="LARGE RIBOSOMAL SUBUNIT PROTEIN UL23M"/>
    <property type="match status" value="1"/>
</dbReference>
<evidence type="ECO:0000313" key="6">
    <source>
        <dbReference type="Proteomes" id="UP000034212"/>
    </source>
</evidence>
<dbReference type="Proteomes" id="UP000034212">
    <property type="component" value="Unassembled WGS sequence"/>
</dbReference>
<keyword evidence="4" id="KW-0694">RNA-binding</keyword>
<dbReference type="GO" id="GO:0006412">
    <property type="term" value="P:translation"/>
    <property type="evidence" value="ECO:0007669"/>
    <property type="project" value="UniProtKB-UniRule"/>
</dbReference>
<keyword evidence="4" id="KW-0699">rRNA-binding</keyword>
<name>A0A0G1TG95_9BACT</name>
<dbReference type="Gene3D" id="3.30.70.330">
    <property type="match status" value="1"/>
</dbReference>
<dbReference type="GO" id="GO:0005840">
    <property type="term" value="C:ribosome"/>
    <property type="evidence" value="ECO:0007669"/>
    <property type="project" value="UniProtKB-KW"/>
</dbReference>
<keyword evidence="2 4" id="KW-0689">Ribosomal protein</keyword>
<comment type="function">
    <text evidence="4">One of the early assembly proteins it binds 23S rRNA. One of the proteins that surrounds the polypeptide exit tunnel on the outside of the ribosome. Forms the main docking site for trigger factor binding to the ribosome.</text>
</comment>
<evidence type="ECO:0000313" key="5">
    <source>
        <dbReference type="EMBL" id="KKU80799.1"/>
    </source>
</evidence>
<organism evidence="5 6">
    <name type="scientific">Candidatus Gottesmanbacteria bacterium GW2011_GWA1_47_8</name>
    <dbReference type="NCBI Taxonomy" id="1618438"/>
    <lineage>
        <taxon>Bacteria</taxon>
        <taxon>Candidatus Gottesmaniibacteriota</taxon>
    </lineage>
</organism>
<dbReference type="SUPFAM" id="SSF54189">
    <property type="entry name" value="Ribosomal proteins S24e, L23 and L15e"/>
    <property type="match status" value="1"/>
</dbReference>
<evidence type="ECO:0000256" key="2">
    <source>
        <dbReference type="ARBA" id="ARBA00022980"/>
    </source>
</evidence>
<reference evidence="5 6" key="1">
    <citation type="journal article" date="2015" name="Nature">
        <title>rRNA introns, odd ribosomes, and small enigmatic genomes across a large radiation of phyla.</title>
        <authorList>
            <person name="Brown C.T."/>
            <person name="Hug L.A."/>
            <person name="Thomas B.C."/>
            <person name="Sharon I."/>
            <person name="Castelle C.J."/>
            <person name="Singh A."/>
            <person name="Wilkins M.J."/>
            <person name="Williams K.H."/>
            <person name="Banfield J.F."/>
        </authorList>
    </citation>
    <scope>NUCLEOTIDE SEQUENCE [LARGE SCALE GENOMIC DNA]</scope>
</reference>
<dbReference type="InterPro" id="IPR012677">
    <property type="entry name" value="Nucleotide-bd_a/b_plait_sf"/>
</dbReference>
<evidence type="ECO:0000256" key="4">
    <source>
        <dbReference type="HAMAP-Rule" id="MF_01369"/>
    </source>
</evidence>
<dbReference type="GO" id="GO:0019843">
    <property type="term" value="F:rRNA binding"/>
    <property type="evidence" value="ECO:0007669"/>
    <property type="project" value="UniProtKB-UniRule"/>
</dbReference>
<comment type="caution">
    <text evidence="5">The sequence shown here is derived from an EMBL/GenBank/DDBJ whole genome shotgun (WGS) entry which is preliminary data.</text>
</comment>
<gene>
    <name evidence="4" type="primary">rplW</name>
    <name evidence="5" type="ORF">UY08_C0009G0010</name>
</gene>
<evidence type="ECO:0000256" key="3">
    <source>
        <dbReference type="ARBA" id="ARBA00023274"/>
    </source>
</evidence>
<dbReference type="PANTHER" id="PTHR12059">
    <property type="entry name" value="RIBOSOMAL PROTEIN L23-RELATED"/>
    <property type="match status" value="1"/>
</dbReference>